<evidence type="ECO:0000256" key="1">
    <source>
        <dbReference type="ARBA" id="ARBA00023015"/>
    </source>
</evidence>
<dbReference type="EMBL" id="JAPJDO010000012">
    <property type="protein sequence ID" value="MCX2938126.1"/>
    <property type="molecule type" value="Genomic_DNA"/>
</dbReference>
<accession>A0ABT3SF38</accession>
<evidence type="ECO:0000256" key="4">
    <source>
        <dbReference type="PROSITE-ProRule" id="PRU00335"/>
    </source>
</evidence>
<evidence type="ECO:0000256" key="3">
    <source>
        <dbReference type="ARBA" id="ARBA00023163"/>
    </source>
</evidence>
<feature type="region of interest" description="Disordered" evidence="5">
    <location>
        <begin position="1"/>
        <end position="21"/>
    </location>
</feature>
<evidence type="ECO:0000256" key="5">
    <source>
        <dbReference type="SAM" id="MobiDB-lite"/>
    </source>
</evidence>
<name>A0ABT3SF38_9MYCO</name>
<evidence type="ECO:0000256" key="2">
    <source>
        <dbReference type="ARBA" id="ARBA00023125"/>
    </source>
</evidence>
<keyword evidence="1" id="KW-0805">Transcription regulation</keyword>
<organism evidence="7 8">
    <name type="scientific">Mycobacterium pinniadriaticum</name>
    <dbReference type="NCBI Taxonomy" id="2994102"/>
    <lineage>
        <taxon>Bacteria</taxon>
        <taxon>Bacillati</taxon>
        <taxon>Actinomycetota</taxon>
        <taxon>Actinomycetes</taxon>
        <taxon>Mycobacteriales</taxon>
        <taxon>Mycobacteriaceae</taxon>
        <taxon>Mycobacterium</taxon>
    </lineage>
</organism>
<dbReference type="InterPro" id="IPR009057">
    <property type="entry name" value="Homeodomain-like_sf"/>
</dbReference>
<evidence type="ECO:0000313" key="7">
    <source>
        <dbReference type="EMBL" id="MCX2938126.1"/>
    </source>
</evidence>
<keyword evidence="8" id="KW-1185">Reference proteome</keyword>
<gene>
    <name evidence="7" type="ORF">ORI27_15570</name>
</gene>
<proteinExistence type="predicted"/>
<evidence type="ECO:0000313" key="8">
    <source>
        <dbReference type="Proteomes" id="UP001300745"/>
    </source>
</evidence>
<dbReference type="InterPro" id="IPR050109">
    <property type="entry name" value="HTH-type_TetR-like_transc_reg"/>
</dbReference>
<protein>
    <submittedName>
        <fullName evidence="7">Helix-turn-helix domain containing protein</fullName>
    </submittedName>
</protein>
<dbReference type="RefSeq" id="WP_265997948.1">
    <property type="nucleotide sequence ID" value="NZ_JAPJDN010000012.1"/>
</dbReference>
<dbReference type="PANTHER" id="PTHR30055">
    <property type="entry name" value="HTH-TYPE TRANSCRIPTIONAL REGULATOR RUTR"/>
    <property type="match status" value="1"/>
</dbReference>
<feature type="domain" description="HTH tetR-type" evidence="6">
    <location>
        <begin position="23"/>
        <end position="83"/>
    </location>
</feature>
<dbReference type="Pfam" id="PF00440">
    <property type="entry name" value="TetR_N"/>
    <property type="match status" value="1"/>
</dbReference>
<dbReference type="PANTHER" id="PTHR30055:SF234">
    <property type="entry name" value="HTH-TYPE TRANSCRIPTIONAL REGULATOR BETI"/>
    <property type="match status" value="1"/>
</dbReference>
<reference evidence="7 8" key="1">
    <citation type="submission" date="2022-11" db="EMBL/GenBank/DDBJ databases">
        <title>Mycobacterium sp. nov.</title>
        <authorList>
            <person name="Papic B."/>
            <person name="Spicic S."/>
            <person name="Duvnjak S."/>
        </authorList>
    </citation>
    <scope>NUCLEOTIDE SEQUENCE [LARGE SCALE GENOMIC DNA]</scope>
    <source>
        <strain evidence="7 8">CVI_P4</strain>
    </source>
</reference>
<evidence type="ECO:0000259" key="6">
    <source>
        <dbReference type="PROSITE" id="PS50977"/>
    </source>
</evidence>
<dbReference type="Gene3D" id="1.10.357.10">
    <property type="entry name" value="Tetracycline Repressor, domain 2"/>
    <property type="match status" value="1"/>
</dbReference>
<dbReference type="SUPFAM" id="SSF46689">
    <property type="entry name" value="Homeodomain-like"/>
    <property type="match status" value="1"/>
</dbReference>
<dbReference type="InterPro" id="IPR001647">
    <property type="entry name" value="HTH_TetR"/>
</dbReference>
<dbReference type="PROSITE" id="PS50977">
    <property type="entry name" value="HTH_TETR_2"/>
    <property type="match status" value="1"/>
</dbReference>
<dbReference type="PRINTS" id="PR00455">
    <property type="entry name" value="HTHTETR"/>
</dbReference>
<keyword evidence="3" id="KW-0804">Transcription</keyword>
<comment type="caution">
    <text evidence="7">The sequence shown here is derived from an EMBL/GenBank/DDBJ whole genome shotgun (WGS) entry which is preliminary data.</text>
</comment>
<dbReference type="Proteomes" id="UP001300745">
    <property type="component" value="Unassembled WGS sequence"/>
</dbReference>
<feature type="compositionally biased region" description="Basic and acidic residues" evidence="5">
    <location>
        <begin position="1"/>
        <end position="10"/>
    </location>
</feature>
<keyword evidence="2 4" id="KW-0238">DNA-binding</keyword>
<feature type="DNA-binding region" description="H-T-H motif" evidence="4">
    <location>
        <begin position="46"/>
        <end position="65"/>
    </location>
</feature>
<sequence>MSRSNREFKASNKPVRPTRRSSNEVKALLLDAAADEFSRQGYRDATVQGIARRADLSVSAVYRHFESKSDLFRQAACQPFLKFLDEFSRTWNQQREVPWDELKLMTEFASELYDNMRAHRKLLIEVTAARDHVDPGVIEELRKASSRMFMELRAIGEQEASLRKFFSAEGIELSVRLISGTITAMAVFDDWLAPSFPHPVSREILMDAIARLSLWGLSQTP</sequence>